<reference evidence="1 2" key="1">
    <citation type="journal article" date="2018" name="Sci. Rep.">
        <title>Raphidocelis subcapitata (=Pseudokirchneriella subcapitata) provides an insight into genome evolution and environmental adaptations in the Sphaeropleales.</title>
        <authorList>
            <person name="Suzuki S."/>
            <person name="Yamaguchi H."/>
            <person name="Nakajima N."/>
            <person name="Kawachi M."/>
        </authorList>
    </citation>
    <scope>NUCLEOTIDE SEQUENCE [LARGE SCALE GENOMIC DNA]</scope>
    <source>
        <strain evidence="1 2">NIES-35</strain>
    </source>
</reference>
<dbReference type="EMBL" id="BDRX01000195">
    <property type="protein sequence ID" value="GBG00139.1"/>
    <property type="molecule type" value="Genomic_DNA"/>
</dbReference>
<organism evidence="1 2">
    <name type="scientific">Raphidocelis subcapitata</name>
    <dbReference type="NCBI Taxonomy" id="307507"/>
    <lineage>
        <taxon>Eukaryota</taxon>
        <taxon>Viridiplantae</taxon>
        <taxon>Chlorophyta</taxon>
        <taxon>core chlorophytes</taxon>
        <taxon>Chlorophyceae</taxon>
        <taxon>CS clade</taxon>
        <taxon>Sphaeropleales</taxon>
        <taxon>Selenastraceae</taxon>
        <taxon>Raphidocelis</taxon>
    </lineage>
</organism>
<dbReference type="InParanoid" id="A0A2V0PK16"/>
<proteinExistence type="predicted"/>
<evidence type="ECO:0000313" key="2">
    <source>
        <dbReference type="Proteomes" id="UP000247498"/>
    </source>
</evidence>
<comment type="caution">
    <text evidence="1">The sequence shown here is derived from an EMBL/GenBank/DDBJ whole genome shotgun (WGS) entry which is preliminary data.</text>
</comment>
<dbReference type="AlphaFoldDB" id="A0A2V0PK16"/>
<sequence length="236" mass="25840">MQSAAEGIARYALGGARSEDGAAYERMVDSSKEAKAGPWRPYLEVLVQRFNRAIPAEELLEKVVKLLAGHAHVDSVYDPRALVFSNNFITTIGGTENAVALWRYLVAPMRRTDMLIQGICARFVPKGGPGAAGPLLPQQEELGQAAEAAPVPAGRLELLVFSEQRWHLPAILLLPRLVFGDELCVRVQSLLRIDPASGGKVVYQSDTVDNWLFLPAPLRLLLGLSVPLTRALLRPW</sequence>
<keyword evidence="2" id="KW-1185">Reference proteome</keyword>
<dbReference type="Proteomes" id="UP000247498">
    <property type="component" value="Unassembled WGS sequence"/>
</dbReference>
<gene>
    <name evidence="1" type="ORF">Rsub_12830</name>
</gene>
<evidence type="ECO:0000313" key="1">
    <source>
        <dbReference type="EMBL" id="GBG00139.1"/>
    </source>
</evidence>
<protein>
    <submittedName>
        <fullName evidence="1">Uncharacterized protein</fullName>
    </submittedName>
</protein>
<name>A0A2V0PK16_9CHLO</name>
<accession>A0A2V0PK16</accession>
<dbReference type="OrthoDB" id="10468706at2759"/>